<evidence type="ECO:0000313" key="1">
    <source>
        <dbReference type="EMBL" id="MFD0944745.1"/>
    </source>
</evidence>
<name>A0ABW3H350_9SPHN</name>
<dbReference type="EMBL" id="JBHTJG010000001">
    <property type="protein sequence ID" value="MFD0944745.1"/>
    <property type="molecule type" value="Genomic_DNA"/>
</dbReference>
<protein>
    <recommendedName>
        <fullName evidence="3">DUF4169 domain-containing protein</fullName>
    </recommendedName>
</protein>
<keyword evidence="2" id="KW-1185">Reference proteome</keyword>
<reference evidence="2" key="1">
    <citation type="journal article" date="2019" name="Int. J. Syst. Evol. Microbiol.">
        <title>The Global Catalogue of Microorganisms (GCM) 10K type strain sequencing project: providing services to taxonomists for standard genome sequencing and annotation.</title>
        <authorList>
            <consortium name="The Broad Institute Genomics Platform"/>
            <consortium name="The Broad Institute Genome Sequencing Center for Infectious Disease"/>
            <person name="Wu L."/>
            <person name="Ma J."/>
        </authorList>
    </citation>
    <scope>NUCLEOTIDE SEQUENCE [LARGE SCALE GENOMIC DNA]</scope>
    <source>
        <strain evidence="2">CCUG 62982</strain>
    </source>
</reference>
<dbReference type="Proteomes" id="UP001596977">
    <property type="component" value="Unassembled WGS sequence"/>
</dbReference>
<organism evidence="1 2">
    <name type="scientific">Sphingomonas canadensis</name>
    <dbReference type="NCBI Taxonomy" id="1219257"/>
    <lineage>
        <taxon>Bacteria</taxon>
        <taxon>Pseudomonadati</taxon>
        <taxon>Pseudomonadota</taxon>
        <taxon>Alphaproteobacteria</taxon>
        <taxon>Sphingomonadales</taxon>
        <taxon>Sphingomonadaceae</taxon>
        <taxon>Sphingomonas</taxon>
    </lineage>
</organism>
<gene>
    <name evidence="1" type="ORF">ACFQ1E_00175</name>
</gene>
<evidence type="ECO:0008006" key="3">
    <source>
        <dbReference type="Google" id="ProtNLM"/>
    </source>
</evidence>
<sequence>MARRMLSPEYNLRRAQEEREKAARARTAKTREAHLKLAEIFEQRAVEGIDPRDIH</sequence>
<comment type="caution">
    <text evidence="1">The sequence shown here is derived from an EMBL/GenBank/DDBJ whole genome shotgun (WGS) entry which is preliminary data.</text>
</comment>
<proteinExistence type="predicted"/>
<evidence type="ECO:0000313" key="2">
    <source>
        <dbReference type="Proteomes" id="UP001596977"/>
    </source>
</evidence>
<accession>A0ABW3H350</accession>